<organism evidence="3 4">
    <name type="scientific">Pseudoalteromonas phenolica</name>
    <dbReference type="NCBI Taxonomy" id="161398"/>
    <lineage>
        <taxon>Bacteria</taxon>
        <taxon>Pseudomonadati</taxon>
        <taxon>Pseudomonadota</taxon>
        <taxon>Gammaproteobacteria</taxon>
        <taxon>Alteromonadales</taxon>
        <taxon>Pseudoalteromonadaceae</taxon>
        <taxon>Pseudoalteromonas</taxon>
    </lineage>
</organism>
<accession>A0A5R9Q0U4</accession>
<gene>
    <name evidence="3" type="ORF">C1E24_15550</name>
</gene>
<dbReference type="Gene3D" id="3.40.1550.10">
    <property type="entry name" value="CheC-like"/>
    <property type="match status" value="1"/>
</dbReference>
<dbReference type="GO" id="GO:0006935">
    <property type="term" value="P:chemotaxis"/>
    <property type="evidence" value="ECO:0007669"/>
    <property type="project" value="UniProtKB-KW"/>
</dbReference>
<evidence type="ECO:0000256" key="1">
    <source>
        <dbReference type="ARBA" id="ARBA00022500"/>
    </source>
</evidence>
<dbReference type="Pfam" id="PF11813">
    <property type="entry name" value="DUF3334"/>
    <property type="match status" value="1"/>
</dbReference>
<reference evidence="3 4" key="1">
    <citation type="submission" date="2018-01" db="EMBL/GenBank/DDBJ databases">
        <title>Co-occurrence of chitin degradation, pigmentation and bioactivity in marine Pseudoalteromonas.</title>
        <authorList>
            <person name="Paulsen S."/>
            <person name="Gram L."/>
            <person name="Machado H."/>
        </authorList>
    </citation>
    <scope>NUCLEOTIDE SEQUENCE [LARGE SCALE GENOMIC DNA]</scope>
    <source>
        <strain evidence="3 4">S3663</strain>
    </source>
</reference>
<name>A0A5R9Q0U4_9GAMM</name>
<dbReference type="SUPFAM" id="SSF103039">
    <property type="entry name" value="CheC-like"/>
    <property type="match status" value="1"/>
</dbReference>
<dbReference type="InterPro" id="IPR024513">
    <property type="entry name" value="DUF3334"/>
</dbReference>
<sequence length="237" mass="26386">MARNKVISTEDILSTLCHSVTEVLSSASGNQISYSAMVQKITRTCMRPDIGCFVLFDGGFTGLVVMNFTQQSAMEIYQDYMRNMGMPEDEIAQSHLSDDVSNVLGELMNQMVGDFTGKVREQLHTSITQNQPKMMAINKQVQISVDTTMDRPQARRVTFTTQNQNIFYLELAMDKTEFIKLHDFDIAESVDPDSIIENQAKANKANKAKQDASKAKAAANNDVSDDADDDFMAELGL</sequence>
<evidence type="ECO:0000256" key="2">
    <source>
        <dbReference type="SAM" id="MobiDB-lite"/>
    </source>
</evidence>
<evidence type="ECO:0000313" key="4">
    <source>
        <dbReference type="Proteomes" id="UP000309186"/>
    </source>
</evidence>
<dbReference type="OrthoDB" id="8748921at2"/>
<dbReference type="Proteomes" id="UP000309186">
    <property type="component" value="Unassembled WGS sequence"/>
</dbReference>
<dbReference type="AlphaFoldDB" id="A0A5R9Q0U4"/>
<protein>
    <submittedName>
        <fullName evidence="3">DUF3334 domain-containing protein</fullName>
    </submittedName>
</protein>
<proteinExistence type="predicted"/>
<keyword evidence="1" id="KW-0145">Chemotaxis</keyword>
<feature type="region of interest" description="Disordered" evidence="2">
    <location>
        <begin position="201"/>
        <end position="228"/>
    </location>
</feature>
<comment type="caution">
    <text evidence="3">The sequence shown here is derived from an EMBL/GenBank/DDBJ whole genome shotgun (WGS) entry which is preliminary data.</text>
</comment>
<dbReference type="RefSeq" id="WP_138482978.1">
    <property type="nucleotide sequence ID" value="NZ_PPSW01000025.1"/>
</dbReference>
<dbReference type="EMBL" id="PPSW01000025">
    <property type="protein sequence ID" value="TLX46176.1"/>
    <property type="molecule type" value="Genomic_DNA"/>
</dbReference>
<evidence type="ECO:0000313" key="3">
    <source>
        <dbReference type="EMBL" id="TLX46176.1"/>
    </source>
</evidence>
<dbReference type="InterPro" id="IPR028976">
    <property type="entry name" value="CheC-like_sf"/>
</dbReference>